<dbReference type="EnsemblMetazoa" id="SCAU013714-RA">
    <property type="protein sequence ID" value="SCAU013714-PA"/>
    <property type="gene ID" value="SCAU013714"/>
</dbReference>
<evidence type="ECO:0000313" key="17">
    <source>
        <dbReference type="Proteomes" id="UP000095300"/>
    </source>
</evidence>
<feature type="region of interest" description="Disordered" evidence="13">
    <location>
        <begin position="1"/>
        <end position="27"/>
    </location>
</feature>
<dbReference type="UniPathway" id="UPA00143"/>
<evidence type="ECO:0000256" key="9">
    <source>
        <dbReference type="ARBA" id="ARBA00023242"/>
    </source>
</evidence>
<feature type="region of interest" description="Disordered" evidence="13">
    <location>
        <begin position="213"/>
        <end position="240"/>
    </location>
</feature>
<name>A0A1I8Q427_STOCA</name>
<evidence type="ECO:0000313" key="16">
    <source>
        <dbReference type="EnsemblMetazoa" id="SCAU013714-PA"/>
    </source>
</evidence>
<dbReference type="AlphaFoldDB" id="A0A1I8Q427"/>
<dbReference type="Gene3D" id="1.20.58.1480">
    <property type="match status" value="1"/>
</dbReference>
<feature type="domain" description="CULT" evidence="15">
    <location>
        <begin position="728"/>
        <end position="837"/>
    </location>
</feature>
<evidence type="ECO:0000256" key="3">
    <source>
        <dbReference type="ARBA" id="ARBA00005293"/>
    </source>
</evidence>
<gene>
    <name evidence="16" type="primary">106080501</name>
</gene>
<dbReference type="FunFam" id="2.170.150.20:FF:000005">
    <property type="entry name" value="Blast:Protein cereblon homolog"/>
    <property type="match status" value="1"/>
</dbReference>
<feature type="domain" description="Lon N-terminal" evidence="14">
    <location>
        <begin position="498"/>
        <end position="729"/>
    </location>
</feature>
<feature type="compositionally biased region" description="Acidic residues" evidence="13">
    <location>
        <begin position="413"/>
        <end position="424"/>
    </location>
</feature>
<evidence type="ECO:0000259" key="14">
    <source>
        <dbReference type="PROSITE" id="PS51787"/>
    </source>
</evidence>
<evidence type="ECO:0000256" key="13">
    <source>
        <dbReference type="SAM" id="MobiDB-lite"/>
    </source>
</evidence>
<comment type="pathway">
    <text evidence="2">Protein modification; protein ubiquitination.</text>
</comment>
<comment type="function">
    <text evidence="11">Substrate recognition component of a DCX (DDB1-CUL4-X-box) E3 protein ligase complex that mediates the ubiquitination and subsequent proteasomal degradation of target proteins. Has an essential role in mediating growth by negatively regulating insulin signaling. It also has a role in maintaining presynaptic function in the neuromuscular junction synapses of third-instar larvae.</text>
</comment>
<keyword evidence="8" id="KW-0832">Ubl conjugation</keyword>
<dbReference type="CDD" id="cd15777">
    <property type="entry name" value="CRBN_C_like"/>
    <property type="match status" value="1"/>
</dbReference>
<evidence type="ECO:0000256" key="7">
    <source>
        <dbReference type="ARBA" id="ARBA00022833"/>
    </source>
</evidence>
<feature type="region of interest" description="Disordered" evidence="13">
    <location>
        <begin position="412"/>
        <end position="450"/>
    </location>
</feature>
<feature type="region of interest" description="Disordered" evidence="13">
    <location>
        <begin position="279"/>
        <end position="299"/>
    </location>
</feature>
<comment type="subunit">
    <text evidence="12">Likely a component of a DCX (DDB1-CUL4-X-box) protein ligase complex. May interact with pic/DDB1.</text>
</comment>
<dbReference type="InterPro" id="IPR046336">
    <property type="entry name" value="Lon_prtase_N_sf"/>
</dbReference>
<evidence type="ECO:0000256" key="2">
    <source>
        <dbReference type="ARBA" id="ARBA00004906"/>
    </source>
</evidence>
<feature type="compositionally biased region" description="Polar residues" evidence="13">
    <location>
        <begin position="137"/>
        <end position="168"/>
    </location>
</feature>
<dbReference type="InterPro" id="IPR034750">
    <property type="entry name" value="CULT"/>
</dbReference>
<feature type="compositionally biased region" description="Acidic residues" evidence="13">
    <location>
        <begin position="1"/>
        <end position="11"/>
    </location>
</feature>
<feature type="compositionally biased region" description="Acidic residues" evidence="13">
    <location>
        <begin position="438"/>
        <end position="450"/>
    </location>
</feature>
<evidence type="ECO:0000256" key="11">
    <source>
        <dbReference type="ARBA" id="ARBA00046075"/>
    </source>
</evidence>
<dbReference type="Gene3D" id="2.30.130.40">
    <property type="entry name" value="LON domain-like"/>
    <property type="match status" value="1"/>
</dbReference>
<organism evidence="16 17">
    <name type="scientific">Stomoxys calcitrans</name>
    <name type="common">Stable fly</name>
    <name type="synonym">Conops calcitrans</name>
    <dbReference type="NCBI Taxonomy" id="35570"/>
    <lineage>
        <taxon>Eukaryota</taxon>
        <taxon>Metazoa</taxon>
        <taxon>Ecdysozoa</taxon>
        <taxon>Arthropoda</taxon>
        <taxon>Hexapoda</taxon>
        <taxon>Insecta</taxon>
        <taxon>Pterygota</taxon>
        <taxon>Neoptera</taxon>
        <taxon>Endopterygota</taxon>
        <taxon>Diptera</taxon>
        <taxon>Brachycera</taxon>
        <taxon>Muscomorpha</taxon>
        <taxon>Muscoidea</taxon>
        <taxon>Muscidae</taxon>
        <taxon>Stomoxys</taxon>
    </lineage>
</organism>
<evidence type="ECO:0000256" key="8">
    <source>
        <dbReference type="ARBA" id="ARBA00022843"/>
    </source>
</evidence>
<dbReference type="PROSITE" id="PS51788">
    <property type="entry name" value="CULT"/>
    <property type="match status" value="1"/>
</dbReference>
<evidence type="ECO:0000256" key="12">
    <source>
        <dbReference type="ARBA" id="ARBA00046796"/>
    </source>
</evidence>
<dbReference type="GO" id="GO:0016567">
    <property type="term" value="P:protein ubiquitination"/>
    <property type="evidence" value="ECO:0007669"/>
    <property type="project" value="UniProtKB-UniPathway"/>
</dbReference>
<dbReference type="Proteomes" id="UP000095300">
    <property type="component" value="Unassembled WGS sequence"/>
</dbReference>
<comment type="subcellular location">
    <subcellularLocation>
        <location evidence="1">Nucleus</location>
    </subcellularLocation>
</comment>
<keyword evidence="17" id="KW-1185">Reference proteome</keyword>
<dbReference type="STRING" id="35570.A0A1I8Q427"/>
<dbReference type="Gene3D" id="2.170.150.20">
    <property type="entry name" value="Peptide methionine sulfoxide reductase"/>
    <property type="match status" value="1"/>
</dbReference>
<dbReference type="InterPro" id="IPR003111">
    <property type="entry name" value="Lon_prtase_N"/>
</dbReference>
<feature type="compositionally biased region" description="Polar residues" evidence="13">
    <location>
        <begin position="213"/>
        <end position="227"/>
    </location>
</feature>
<dbReference type="Pfam" id="PF03226">
    <property type="entry name" value="Yippee-Mis18"/>
    <property type="match status" value="1"/>
</dbReference>
<protein>
    <recommendedName>
        <fullName evidence="4">Protein cereblon</fullName>
    </recommendedName>
    <alternativeName>
        <fullName evidence="10">Protein ohgata</fullName>
    </alternativeName>
</protein>
<feature type="region of interest" description="Disordered" evidence="13">
    <location>
        <begin position="136"/>
        <end position="168"/>
    </location>
</feature>
<evidence type="ECO:0000256" key="4">
    <source>
        <dbReference type="ARBA" id="ARBA00014394"/>
    </source>
</evidence>
<dbReference type="PROSITE" id="PS51787">
    <property type="entry name" value="LON_N"/>
    <property type="match status" value="1"/>
</dbReference>
<comment type="similarity">
    <text evidence="3">Belongs to the CRBN family.</text>
</comment>
<dbReference type="VEuPathDB" id="VectorBase:SCAU013714"/>
<evidence type="ECO:0000256" key="10">
    <source>
        <dbReference type="ARBA" id="ARBA00030079"/>
    </source>
</evidence>
<evidence type="ECO:0000256" key="1">
    <source>
        <dbReference type="ARBA" id="ARBA00004123"/>
    </source>
</evidence>
<sequence length="866" mass="96994">MDIDEQAEPSDDTNIRSSQALQDVGSVGGREGGVAVVVARNGVQSTEEEDNLLIEEHGINPDYPRVLVRRLSLPSATGDNHENMVGIAKDNVNGGVVMEVTMDNNSAGSSEIAGQQQSQANVLLHSSEATENVIEDSANSAASCTQDQQQSRLQLSTPASQNSSSSLVQNEIGRVTPMLVNDNGEEQQNQIVEAGIDPNYPIVLVRRLSLNSDNQASNPENNTQEPMQGTGDGGDNSMDSIHDFLILSQNENEGDQQQQIEDAGIDPNYPRVLVRRVSLPTNDDSNGDAPAIDGNNVDESSQSEEDVAENVLQLFPAPEVEEEEEVEADLDSWSEGDDESAIIENPNLREFSNQFVVIRNMIAQTRRSMAETEANFGPSEILPRNMLMQRFRRILFILNNRRRRLIRLGMNTADEENPEGEANAEMEAAYEQQPPEQDQSEDGENNAEEDNMSIGQEEEMNENAVRFDTDLPAEHSYLGPNMNRVSGVNYLDAGQYIKLRLFLHEHVLFPGEVVPFMVDSSTTIIEGDPDEQNGIQFGLCFPSLSNNSTTEGAKNELYGVTCQIYELGTDHRGNTLIKSRALQRFVTNMNDMTVPIEYITSHPRMKCTGFVKILPDIYLPEPLKKMNMGSMNRFRDNASMQKAYRRFQAASMPWPVHVYEAHNMSTIIEKARTQLAQHKINTMPNDPTQLSYWLVRNLHLPEKMLKSVFLANTVNTRLKLIASTFKEEAVFSCRSCGTHIANCRELFAMSKHGVQSQYCNSAGFIHETNTVYQVNRQNIRYNGSPSTEFSWFPGYQWHIIVCKICEHHLGWEFKAVEPNLIPKQFFGISSSSVRVRSANERTDELTQRENAFYNFIRLMNAGVNTD</sequence>
<keyword evidence="7" id="KW-0862">Zinc</keyword>
<evidence type="ECO:0000259" key="15">
    <source>
        <dbReference type="PROSITE" id="PS51788"/>
    </source>
</evidence>
<reference evidence="16" key="1">
    <citation type="submission" date="2020-05" db="UniProtKB">
        <authorList>
            <consortium name="EnsemblMetazoa"/>
        </authorList>
    </citation>
    <scope>IDENTIFICATION</scope>
    <source>
        <strain evidence="16">USDA</strain>
    </source>
</reference>
<dbReference type="InterPro" id="IPR004910">
    <property type="entry name" value="Yippee/Mis18/Cereblon"/>
</dbReference>
<keyword evidence="9" id="KW-0539">Nucleus</keyword>
<proteinExistence type="inferred from homology"/>
<keyword evidence="5" id="KW-0479">Metal-binding</keyword>
<dbReference type="GO" id="GO:0005634">
    <property type="term" value="C:nucleus"/>
    <property type="evidence" value="ECO:0007669"/>
    <property type="project" value="UniProtKB-SubCell"/>
</dbReference>
<keyword evidence="6" id="KW-0833">Ubl conjugation pathway</keyword>
<dbReference type="KEGG" id="scac:106080501"/>
<dbReference type="GO" id="GO:0046872">
    <property type="term" value="F:metal ion binding"/>
    <property type="evidence" value="ECO:0007669"/>
    <property type="project" value="UniProtKB-KW"/>
</dbReference>
<evidence type="ECO:0000256" key="5">
    <source>
        <dbReference type="ARBA" id="ARBA00022723"/>
    </source>
</evidence>
<accession>A0A1I8Q427</accession>
<dbReference type="OrthoDB" id="267517at2759"/>
<evidence type="ECO:0000256" key="6">
    <source>
        <dbReference type="ARBA" id="ARBA00022786"/>
    </source>
</evidence>